<evidence type="ECO:0000256" key="1">
    <source>
        <dbReference type="SAM" id="Phobius"/>
    </source>
</evidence>
<dbReference type="Proteomes" id="UP001604277">
    <property type="component" value="Unassembled WGS sequence"/>
</dbReference>
<keyword evidence="3" id="KW-1185">Reference proteome</keyword>
<organism evidence="2 3">
    <name type="scientific">Forsythia ovata</name>
    <dbReference type="NCBI Taxonomy" id="205694"/>
    <lineage>
        <taxon>Eukaryota</taxon>
        <taxon>Viridiplantae</taxon>
        <taxon>Streptophyta</taxon>
        <taxon>Embryophyta</taxon>
        <taxon>Tracheophyta</taxon>
        <taxon>Spermatophyta</taxon>
        <taxon>Magnoliopsida</taxon>
        <taxon>eudicotyledons</taxon>
        <taxon>Gunneridae</taxon>
        <taxon>Pentapetalae</taxon>
        <taxon>asterids</taxon>
        <taxon>lamiids</taxon>
        <taxon>Lamiales</taxon>
        <taxon>Oleaceae</taxon>
        <taxon>Forsythieae</taxon>
        <taxon>Forsythia</taxon>
    </lineage>
</organism>
<keyword evidence="1" id="KW-1133">Transmembrane helix</keyword>
<gene>
    <name evidence="2" type="ORF">Fot_52420</name>
</gene>
<reference evidence="3" key="1">
    <citation type="submission" date="2024-07" db="EMBL/GenBank/DDBJ databases">
        <title>Two chromosome-level genome assemblies of Korean endemic species Abeliophyllum distichum and Forsythia ovata (Oleaceae).</title>
        <authorList>
            <person name="Jang H."/>
        </authorList>
    </citation>
    <scope>NUCLEOTIDE SEQUENCE [LARGE SCALE GENOMIC DNA]</scope>
</reference>
<proteinExistence type="predicted"/>
<feature type="transmembrane region" description="Helical" evidence="1">
    <location>
        <begin position="47"/>
        <end position="70"/>
    </location>
</feature>
<name>A0ABD1PKN5_9LAMI</name>
<accession>A0ABD1PKN5</accession>
<evidence type="ECO:0000313" key="3">
    <source>
        <dbReference type="Proteomes" id="UP001604277"/>
    </source>
</evidence>
<dbReference type="EMBL" id="JBFOLJ010000018">
    <property type="protein sequence ID" value="KAL2464464.1"/>
    <property type="molecule type" value="Genomic_DNA"/>
</dbReference>
<protein>
    <submittedName>
        <fullName evidence="2">Uncharacterized protein</fullName>
    </submittedName>
</protein>
<sequence length="143" mass="15959">MASGGDALLGKHTHSQNEVEIKEGRHKANFAYQDSPVLLFNDLSFNIISFLCSFHCFISSFAILIVSFLASSLCNFLEPLQLYFLDVRLLDFFDFPDVVSSEKGELSFGLHRIARGLLGVNDMFRIRWGRGGDGGFVAEKGVF</sequence>
<dbReference type="AlphaFoldDB" id="A0ABD1PKN5"/>
<evidence type="ECO:0000313" key="2">
    <source>
        <dbReference type="EMBL" id="KAL2464464.1"/>
    </source>
</evidence>
<keyword evidence="1" id="KW-0812">Transmembrane</keyword>
<keyword evidence="1" id="KW-0472">Membrane</keyword>
<comment type="caution">
    <text evidence="2">The sequence shown here is derived from an EMBL/GenBank/DDBJ whole genome shotgun (WGS) entry which is preliminary data.</text>
</comment>